<accession>A0A8S9NVY4</accession>
<name>A0A8S9NVY4_BRACR</name>
<keyword evidence="2" id="KW-0812">Transmembrane</keyword>
<feature type="region of interest" description="Disordered" evidence="1">
    <location>
        <begin position="70"/>
        <end position="92"/>
    </location>
</feature>
<dbReference type="EMBL" id="QGKX02001521">
    <property type="protein sequence ID" value="KAF3505542.1"/>
    <property type="molecule type" value="Genomic_DNA"/>
</dbReference>
<comment type="caution">
    <text evidence="3">The sequence shown here is derived from an EMBL/GenBank/DDBJ whole genome shotgun (WGS) entry which is preliminary data.</text>
</comment>
<keyword evidence="2" id="KW-0472">Membrane</keyword>
<feature type="transmembrane region" description="Helical" evidence="2">
    <location>
        <begin position="38"/>
        <end position="61"/>
    </location>
</feature>
<sequence length="92" mass="10541">MQHFGVELFEDLFSVKAYLLLLQASARLKLSLPQYEEVILLCYLSVRILFGLLSLWSWFYLSQACLGYRGSPHSSQSLQRGVWSPLAVSSKR</sequence>
<organism evidence="3 4">
    <name type="scientific">Brassica cretica</name>
    <name type="common">Mustard</name>
    <dbReference type="NCBI Taxonomy" id="69181"/>
    <lineage>
        <taxon>Eukaryota</taxon>
        <taxon>Viridiplantae</taxon>
        <taxon>Streptophyta</taxon>
        <taxon>Embryophyta</taxon>
        <taxon>Tracheophyta</taxon>
        <taxon>Spermatophyta</taxon>
        <taxon>Magnoliopsida</taxon>
        <taxon>eudicotyledons</taxon>
        <taxon>Gunneridae</taxon>
        <taxon>Pentapetalae</taxon>
        <taxon>rosids</taxon>
        <taxon>malvids</taxon>
        <taxon>Brassicales</taxon>
        <taxon>Brassicaceae</taxon>
        <taxon>Brassiceae</taxon>
        <taxon>Brassica</taxon>
    </lineage>
</organism>
<evidence type="ECO:0000313" key="4">
    <source>
        <dbReference type="Proteomes" id="UP000712600"/>
    </source>
</evidence>
<evidence type="ECO:0000313" key="3">
    <source>
        <dbReference type="EMBL" id="KAF3505542.1"/>
    </source>
</evidence>
<reference evidence="3" key="1">
    <citation type="submission" date="2019-12" db="EMBL/GenBank/DDBJ databases">
        <title>Genome sequencing and annotation of Brassica cretica.</title>
        <authorList>
            <person name="Studholme D.J."/>
            <person name="Sarris P."/>
        </authorList>
    </citation>
    <scope>NUCLEOTIDE SEQUENCE</scope>
    <source>
        <strain evidence="3">PFS-109/04</strain>
        <tissue evidence="3">Leaf</tissue>
    </source>
</reference>
<protein>
    <submittedName>
        <fullName evidence="3">Uncharacterized protein</fullName>
    </submittedName>
</protein>
<dbReference type="AlphaFoldDB" id="A0A8S9NVY4"/>
<dbReference type="Proteomes" id="UP000712600">
    <property type="component" value="Unassembled WGS sequence"/>
</dbReference>
<evidence type="ECO:0000256" key="2">
    <source>
        <dbReference type="SAM" id="Phobius"/>
    </source>
</evidence>
<gene>
    <name evidence="3" type="ORF">F2Q69_00002981</name>
</gene>
<evidence type="ECO:0000256" key="1">
    <source>
        <dbReference type="SAM" id="MobiDB-lite"/>
    </source>
</evidence>
<proteinExistence type="predicted"/>
<keyword evidence="2" id="KW-1133">Transmembrane helix</keyword>